<reference evidence="1" key="1">
    <citation type="submission" date="2022-08" db="EMBL/GenBank/DDBJ databases">
        <title>Genome Sequence of Lecanicillium fungicola.</title>
        <authorList>
            <person name="Buettner E."/>
        </authorList>
    </citation>
    <scope>NUCLEOTIDE SEQUENCE</scope>
    <source>
        <strain evidence="1">Babe33</strain>
    </source>
</reference>
<accession>A0ACC1ML93</accession>
<dbReference type="EMBL" id="JANJQO010002305">
    <property type="protein sequence ID" value="KAJ2967396.1"/>
    <property type="molecule type" value="Genomic_DNA"/>
</dbReference>
<name>A0ACC1ML93_9HYPO</name>
<comment type="caution">
    <text evidence="1">The sequence shown here is derived from an EMBL/GenBank/DDBJ whole genome shotgun (WGS) entry which is preliminary data.</text>
</comment>
<evidence type="ECO:0000313" key="2">
    <source>
        <dbReference type="Proteomes" id="UP001143910"/>
    </source>
</evidence>
<keyword evidence="2" id="KW-1185">Reference proteome</keyword>
<sequence>MALSKEPKSSKRALLDDSDSDSDNGGADVKSGFKVNEDFARRFEHNKKREEKQKLEEKLKNGQDVDDEDSSDDETEDENGFLATEDLDAQISATLQAIKNKDPRVYDKAQTFYNPEDEAAEPKKDKKEKPMFLKDYHREKIMRGDVGGEDDDEHPQTYAQEQEAIKKDFLSGVKDAEAGSDSDDDDGFMIKKKKKSDDTTAPSRDIPLQLHGGSRLGRRRRQPLEGI</sequence>
<organism evidence="1 2">
    <name type="scientific">Zarea fungicola</name>
    <dbReference type="NCBI Taxonomy" id="93591"/>
    <lineage>
        <taxon>Eukaryota</taxon>
        <taxon>Fungi</taxon>
        <taxon>Dikarya</taxon>
        <taxon>Ascomycota</taxon>
        <taxon>Pezizomycotina</taxon>
        <taxon>Sordariomycetes</taxon>
        <taxon>Hypocreomycetidae</taxon>
        <taxon>Hypocreales</taxon>
        <taxon>Cordycipitaceae</taxon>
        <taxon>Zarea</taxon>
    </lineage>
</organism>
<dbReference type="Proteomes" id="UP001143910">
    <property type="component" value="Unassembled WGS sequence"/>
</dbReference>
<proteinExistence type="predicted"/>
<evidence type="ECO:0000313" key="1">
    <source>
        <dbReference type="EMBL" id="KAJ2967396.1"/>
    </source>
</evidence>
<gene>
    <name evidence="1" type="ORF">NQ176_g9680</name>
</gene>
<protein>
    <submittedName>
        <fullName evidence="1">Uncharacterized protein</fullName>
    </submittedName>
</protein>